<protein>
    <recommendedName>
        <fullName evidence="1">DUF2383 domain-containing protein</fullName>
    </recommendedName>
</protein>
<feature type="domain" description="DUF2383" evidence="1">
    <location>
        <begin position="7"/>
        <end position="116"/>
    </location>
</feature>
<dbReference type="PIRSF" id="PIRSF029477">
    <property type="entry name" value="UCP029477"/>
    <property type="match status" value="1"/>
</dbReference>
<dbReference type="InterPro" id="IPR019052">
    <property type="entry name" value="DUF2383"/>
</dbReference>
<dbReference type="InterPro" id="IPR016920">
    <property type="entry name" value="UCP029477"/>
</dbReference>
<proteinExistence type="predicted"/>
<organism evidence="2 3">
    <name type="scientific">Sphingopyxis flava</name>
    <dbReference type="NCBI Taxonomy" id="1507287"/>
    <lineage>
        <taxon>Bacteria</taxon>
        <taxon>Pseudomonadati</taxon>
        <taxon>Pseudomonadota</taxon>
        <taxon>Alphaproteobacteria</taxon>
        <taxon>Sphingomonadales</taxon>
        <taxon>Sphingomonadaceae</taxon>
        <taxon>Sphingopyxis</taxon>
    </lineage>
</organism>
<evidence type="ECO:0000313" key="3">
    <source>
        <dbReference type="Proteomes" id="UP000190044"/>
    </source>
</evidence>
<sequence>MLDNKNVSTLNSLIATTLDSIDGYRKAAEEANAGQFREIFLRRANERAEVVTAFQAKVREFGGNPEDDGTVLASAHRAFLGLREKLTGPRDDDAVIAEVERGEDHIKSKFESALEDTDLDPTVRQIIETGYASVRQGHDQISALKHSMGAR</sequence>
<dbReference type="Gene3D" id="1.20.1260.10">
    <property type="match status" value="1"/>
</dbReference>
<keyword evidence="3" id="KW-1185">Reference proteome</keyword>
<accession>A0A1T5DS58</accession>
<dbReference type="InterPro" id="IPR009078">
    <property type="entry name" value="Ferritin-like_SF"/>
</dbReference>
<dbReference type="OrthoDB" id="7265085at2"/>
<reference evidence="3" key="1">
    <citation type="submission" date="2017-02" db="EMBL/GenBank/DDBJ databases">
        <authorList>
            <person name="Varghese N."/>
            <person name="Submissions S."/>
        </authorList>
    </citation>
    <scope>NUCLEOTIDE SEQUENCE [LARGE SCALE GENOMIC DNA]</scope>
    <source>
        <strain evidence="3">R11H</strain>
    </source>
</reference>
<dbReference type="AlphaFoldDB" id="A0A1T5DS58"/>
<dbReference type="EMBL" id="FUYP01000016">
    <property type="protein sequence ID" value="SKB74612.1"/>
    <property type="molecule type" value="Genomic_DNA"/>
</dbReference>
<dbReference type="NCBIfam" id="TIGR02284">
    <property type="entry name" value="PA2169 family four-helix-bundle protein"/>
    <property type="match status" value="1"/>
</dbReference>
<evidence type="ECO:0000313" key="2">
    <source>
        <dbReference type="EMBL" id="SKB74612.1"/>
    </source>
</evidence>
<dbReference type="InterPro" id="IPR012347">
    <property type="entry name" value="Ferritin-like"/>
</dbReference>
<dbReference type="Proteomes" id="UP000190044">
    <property type="component" value="Unassembled WGS sequence"/>
</dbReference>
<dbReference type="InterPro" id="IPR011971">
    <property type="entry name" value="CHP02284"/>
</dbReference>
<evidence type="ECO:0000259" key="1">
    <source>
        <dbReference type="Pfam" id="PF09537"/>
    </source>
</evidence>
<name>A0A1T5DS58_9SPHN</name>
<dbReference type="RefSeq" id="WP_079639202.1">
    <property type="nucleotide sequence ID" value="NZ_FUYP01000016.1"/>
</dbReference>
<gene>
    <name evidence="2" type="ORF">SAMN06295937_10169</name>
</gene>
<dbReference type="SUPFAM" id="SSF47240">
    <property type="entry name" value="Ferritin-like"/>
    <property type="match status" value="1"/>
</dbReference>
<dbReference type="Pfam" id="PF09537">
    <property type="entry name" value="DUF2383"/>
    <property type="match status" value="1"/>
</dbReference>